<keyword evidence="1" id="KW-0812">Transmembrane</keyword>
<feature type="transmembrane region" description="Helical" evidence="1">
    <location>
        <begin position="21"/>
        <end position="46"/>
    </location>
</feature>
<dbReference type="AlphaFoldDB" id="A0A248VZL7"/>
<evidence type="ECO:0000313" key="2">
    <source>
        <dbReference type="EMBL" id="ASW03840.1"/>
    </source>
</evidence>
<keyword evidence="3" id="KW-1185">Reference proteome</keyword>
<evidence type="ECO:0000256" key="1">
    <source>
        <dbReference type="SAM" id="Phobius"/>
    </source>
</evidence>
<feature type="transmembrane region" description="Helical" evidence="1">
    <location>
        <begin position="78"/>
        <end position="96"/>
    </location>
</feature>
<accession>A0A248VZL7</accession>
<feature type="transmembrane region" description="Helical" evidence="1">
    <location>
        <begin position="102"/>
        <end position="119"/>
    </location>
</feature>
<keyword evidence="2" id="KW-0614">Plasmid</keyword>
<protein>
    <submittedName>
        <fullName evidence="2">Uncharacterized protein</fullName>
    </submittedName>
</protein>
<geneLocation type="plasmid" evidence="2 3">
    <name>pBN2</name>
</geneLocation>
<gene>
    <name evidence="2" type="ORF">CJU94_37315</name>
</gene>
<evidence type="ECO:0000313" key="3">
    <source>
        <dbReference type="Proteomes" id="UP000215158"/>
    </source>
</evidence>
<sequence>MPPIRMRPGTGTAARLAAVGLQIFAPKCALCWTTYAGLFNASWFVATNIHPIWASLAALSSTLAVCISLLAARRTRRYRAWLWTAASWSFLIAGWLLDCLPVRCLGFGLLAASFTYAGLTRRVRARTSTGSAPGSLEAAPAQSG</sequence>
<dbReference type="KEGG" id="parb:CJU94_37315"/>
<name>A0A248VZL7_9BURK</name>
<dbReference type="Proteomes" id="UP000215158">
    <property type="component" value="Plasmid pBN2"/>
</dbReference>
<keyword evidence="1" id="KW-1133">Transmembrane helix</keyword>
<keyword evidence="1" id="KW-0472">Membrane</keyword>
<reference evidence="2 3" key="1">
    <citation type="submission" date="2017-08" db="EMBL/GenBank/DDBJ databases">
        <title>Identification and genetic characteristics of simultaneous BTEX- and naphthalene-degrading Paraburkholderia sp. BN5 isolated from petroleum-contaminated soil.</title>
        <authorList>
            <person name="Lee Y."/>
            <person name="Jeon C.O."/>
        </authorList>
    </citation>
    <scope>NUCLEOTIDE SEQUENCE [LARGE SCALE GENOMIC DNA]</scope>
    <source>
        <strain evidence="2 3">BN5</strain>
        <plasmid evidence="2 3">pBN2</plasmid>
    </source>
</reference>
<feature type="transmembrane region" description="Helical" evidence="1">
    <location>
        <begin position="52"/>
        <end position="71"/>
    </location>
</feature>
<organism evidence="2 3">
    <name type="scientific">Paraburkholderia aromaticivorans</name>
    <dbReference type="NCBI Taxonomy" id="2026199"/>
    <lineage>
        <taxon>Bacteria</taxon>
        <taxon>Pseudomonadati</taxon>
        <taxon>Pseudomonadota</taxon>
        <taxon>Betaproteobacteria</taxon>
        <taxon>Burkholderiales</taxon>
        <taxon>Burkholderiaceae</taxon>
        <taxon>Paraburkholderia</taxon>
    </lineage>
</organism>
<proteinExistence type="predicted"/>
<dbReference type="EMBL" id="CP022992">
    <property type="protein sequence ID" value="ASW03840.1"/>
    <property type="molecule type" value="Genomic_DNA"/>
</dbReference>